<keyword evidence="1 2" id="KW-0238">DNA-binding</keyword>
<evidence type="ECO:0000313" key="5">
    <source>
        <dbReference type="EMBL" id="KKQ33102.1"/>
    </source>
</evidence>
<dbReference type="PIRSF" id="PIRSF002070">
    <property type="entry name" value="SSB"/>
    <property type="match status" value="1"/>
</dbReference>
<dbReference type="InterPro" id="IPR011344">
    <property type="entry name" value="ssDNA-bd"/>
</dbReference>
<comment type="caution">
    <text evidence="5">The sequence shown here is derived from an EMBL/GenBank/DDBJ whole genome shotgun (WGS) entry which is preliminary data.</text>
</comment>
<gene>
    <name evidence="5" type="ORF">US45_C0013G0007</name>
</gene>
<dbReference type="CDD" id="cd04496">
    <property type="entry name" value="SSB_OBF"/>
    <property type="match status" value="1"/>
</dbReference>
<dbReference type="GO" id="GO:0003697">
    <property type="term" value="F:single-stranded DNA binding"/>
    <property type="evidence" value="ECO:0007669"/>
    <property type="project" value="UniProtKB-UniRule"/>
</dbReference>
<dbReference type="InterPro" id="IPR000424">
    <property type="entry name" value="Primosome_PriB/ssb"/>
</dbReference>
<comment type="subunit">
    <text evidence="2">Homotetramer.</text>
</comment>
<evidence type="ECO:0000256" key="2">
    <source>
        <dbReference type="HAMAP-Rule" id="MF_00984"/>
    </source>
</evidence>
<proteinExistence type="inferred from homology"/>
<dbReference type="AlphaFoldDB" id="A0A0G0GSW2"/>
<comment type="caution">
    <text evidence="2">Lacks conserved residue(s) required for the propagation of feature annotation.</text>
</comment>
<dbReference type="PATRIC" id="fig|1618729.3.peg.183"/>
<feature type="region of interest" description="Disordered" evidence="4">
    <location>
        <begin position="103"/>
        <end position="149"/>
    </location>
</feature>
<dbReference type="GO" id="GO:0006260">
    <property type="term" value="P:DNA replication"/>
    <property type="evidence" value="ECO:0007669"/>
    <property type="project" value="InterPro"/>
</dbReference>
<dbReference type="EMBL" id="LBTA01000013">
    <property type="protein sequence ID" value="KKQ33102.1"/>
    <property type="molecule type" value="Genomic_DNA"/>
</dbReference>
<name>A0A0G0GSW2_9BACT</name>
<dbReference type="Proteomes" id="UP000034701">
    <property type="component" value="Unassembled WGS sequence"/>
</dbReference>
<dbReference type="GO" id="GO:0009295">
    <property type="term" value="C:nucleoid"/>
    <property type="evidence" value="ECO:0007669"/>
    <property type="project" value="TreeGrafter"/>
</dbReference>
<dbReference type="HAMAP" id="MF_00984">
    <property type="entry name" value="SSB"/>
    <property type="match status" value="1"/>
</dbReference>
<dbReference type="SUPFAM" id="SSF50249">
    <property type="entry name" value="Nucleic acid-binding proteins"/>
    <property type="match status" value="1"/>
</dbReference>
<dbReference type="InterPro" id="IPR012340">
    <property type="entry name" value="NA-bd_OB-fold"/>
</dbReference>
<evidence type="ECO:0000256" key="4">
    <source>
        <dbReference type="SAM" id="MobiDB-lite"/>
    </source>
</evidence>
<dbReference type="PANTHER" id="PTHR10302">
    <property type="entry name" value="SINGLE-STRANDED DNA-BINDING PROTEIN"/>
    <property type="match status" value="1"/>
</dbReference>
<evidence type="ECO:0000256" key="3">
    <source>
        <dbReference type="PIRNR" id="PIRNR002070"/>
    </source>
</evidence>
<evidence type="ECO:0000256" key="1">
    <source>
        <dbReference type="ARBA" id="ARBA00023125"/>
    </source>
</evidence>
<organism evidence="5 6">
    <name type="scientific">Candidatus Nomurabacteria bacterium GW2011_GWA1_37_20</name>
    <dbReference type="NCBI Taxonomy" id="1618729"/>
    <lineage>
        <taxon>Bacteria</taxon>
        <taxon>Candidatus Nomuraibacteriota</taxon>
    </lineage>
</organism>
<dbReference type="NCBIfam" id="TIGR00621">
    <property type="entry name" value="ssb"/>
    <property type="match status" value="1"/>
</dbReference>
<dbReference type="PANTHER" id="PTHR10302:SF27">
    <property type="entry name" value="SINGLE-STRANDED DNA-BINDING PROTEIN"/>
    <property type="match status" value="1"/>
</dbReference>
<sequence>MYLNKAILIGNLTRDPELRSLPSGVKVCSFSLATNRVWKDKNGVRQESADYHNVVVFGRQAETVAQYMKKGSSILVEGRMQTRSWEDKTSGEKKYRTEVVADRTQFGPKSNNAGFSSSKIEENASPKNSEAVDVIEYPEEDINPEDIPF</sequence>
<reference evidence="5 6" key="1">
    <citation type="journal article" date="2015" name="Nature">
        <title>rRNA introns, odd ribosomes, and small enigmatic genomes across a large radiation of phyla.</title>
        <authorList>
            <person name="Brown C.T."/>
            <person name="Hug L.A."/>
            <person name="Thomas B.C."/>
            <person name="Sharon I."/>
            <person name="Castelle C.J."/>
            <person name="Singh A."/>
            <person name="Wilkins M.J."/>
            <person name="Williams K.H."/>
            <person name="Banfield J.F."/>
        </authorList>
    </citation>
    <scope>NUCLEOTIDE SEQUENCE [LARGE SCALE GENOMIC DNA]</scope>
</reference>
<dbReference type="PROSITE" id="PS50935">
    <property type="entry name" value="SSB"/>
    <property type="match status" value="1"/>
</dbReference>
<protein>
    <recommendedName>
        <fullName evidence="2 3">Single-stranded DNA-binding protein</fullName>
        <shortName evidence="2">SSB</shortName>
    </recommendedName>
</protein>
<feature type="compositionally biased region" description="Acidic residues" evidence="4">
    <location>
        <begin position="136"/>
        <end position="149"/>
    </location>
</feature>
<dbReference type="Gene3D" id="2.40.50.140">
    <property type="entry name" value="Nucleic acid-binding proteins"/>
    <property type="match status" value="1"/>
</dbReference>
<feature type="compositionally biased region" description="Polar residues" evidence="4">
    <location>
        <begin position="107"/>
        <end position="118"/>
    </location>
</feature>
<evidence type="ECO:0000313" key="6">
    <source>
        <dbReference type="Proteomes" id="UP000034701"/>
    </source>
</evidence>
<accession>A0A0G0GSW2</accession>
<dbReference type="Pfam" id="PF00436">
    <property type="entry name" value="SSB"/>
    <property type="match status" value="1"/>
</dbReference>